<evidence type="ECO:0000313" key="2">
    <source>
        <dbReference type="Proteomes" id="UP000632063"/>
    </source>
</evidence>
<reference evidence="1 2" key="2">
    <citation type="journal article" date="2021" name="Int. J. Syst. Evol. Microbiol.">
        <title>Roseibium litorale sp. nov., isolated from a tidal flat sediment and proposal for the reclassification of Labrenzia polysiphoniae as Roseibium polysiphoniae comb. nov.</title>
        <authorList>
            <person name="Liu Y."/>
            <person name="Pei T."/>
            <person name="Du J."/>
            <person name="Chao M."/>
            <person name="Deng M.R."/>
            <person name="Zhu H."/>
        </authorList>
    </citation>
    <scope>NUCLEOTIDE SEQUENCE [LARGE SCALE GENOMIC DNA]</scope>
    <source>
        <strain evidence="1 2">4C16A</strain>
    </source>
</reference>
<proteinExistence type="predicted"/>
<sequence length="110" mass="11739">MLLSHDLNNLAAFVSLEALSGNEKTPEIRELLTLLADRIEICACRAVRLEGELAAGHFKTPVMIDLSDSKVTLFPRAKRPVPASSSDPVIFTGLDRGVEWPGPGNGGDAA</sequence>
<keyword evidence="2" id="KW-1185">Reference proteome</keyword>
<dbReference type="Proteomes" id="UP000632063">
    <property type="component" value="Unassembled WGS sequence"/>
</dbReference>
<protein>
    <submittedName>
        <fullName evidence="1">Uncharacterized protein</fullName>
    </submittedName>
</protein>
<gene>
    <name evidence="1" type="ORF">IG616_01315</name>
</gene>
<dbReference type="RefSeq" id="WP_192145680.1">
    <property type="nucleotide sequence ID" value="NZ_JACYXI010000001.1"/>
</dbReference>
<accession>A0ABR9CHE3</accession>
<evidence type="ECO:0000313" key="1">
    <source>
        <dbReference type="EMBL" id="MBD8890173.1"/>
    </source>
</evidence>
<name>A0ABR9CHE3_9HYPH</name>
<reference evidence="2" key="1">
    <citation type="submission" date="2020-09" db="EMBL/GenBank/DDBJ databases">
        <title>The genome sequence of strain Labrenzia suaedae 4C16A.</title>
        <authorList>
            <person name="Liu Y."/>
        </authorList>
    </citation>
    <scope>NUCLEOTIDE SEQUENCE [LARGE SCALE GENOMIC DNA]</scope>
    <source>
        <strain evidence="2">4C16A</strain>
    </source>
</reference>
<dbReference type="EMBL" id="JACYXI010000001">
    <property type="protein sequence ID" value="MBD8890173.1"/>
    <property type="molecule type" value="Genomic_DNA"/>
</dbReference>
<comment type="caution">
    <text evidence="1">The sequence shown here is derived from an EMBL/GenBank/DDBJ whole genome shotgun (WGS) entry which is preliminary data.</text>
</comment>
<organism evidence="1 2">
    <name type="scientific">Roseibium litorale</name>
    <dbReference type="NCBI Taxonomy" id="2803841"/>
    <lineage>
        <taxon>Bacteria</taxon>
        <taxon>Pseudomonadati</taxon>
        <taxon>Pseudomonadota</taxon>
        <taxon>Alphaproteobacteria</taxon>
        <taxon>Hyphomicrobiales</taxon>
        <taxon>Stappiaceae</taxon>
        <taxon>Roseibium</taxon>
    </lineage>
</organism>